<proteinExistence type="predicted"/>
<dbReference type="PROSITE" id="PS50005">
    <property type="entry name" value="TPR"/>
    <property type="match status" value="1"/>
</dbReference>
<feature type="repeat" description="TPR" evidence="5">
    <location>
        <begin position="570"/>
        <end position="603"/>
    </location>
</feature>
<keyword evidence="3" id="KW-0418">Kinase</keyword>
<sequence>MDWEGYTPLPVRELLMATLDEHPDNRMAYLKAHASTEIEFNETVRLLRALDARPDFLEALPNSTFEEGSFAPGTVIGNWNVRRHLGRGGMGDVYLVNRVSAEFSQFAALKIAHSAVSDRPQRFETERHILASLEHAGIARIIDGGTGPDVRPYLVMEWVDGERLTEYVCSHEMDMSQRLQLFAQICDAVSYAHSKFVLHRDIKPSNILVTRNGQVKLVDFGVSSLLDSPDTDGKHPLTRRYCAPEQLSGEPLSTAADVFALGGVLMDLATIRQSENHARSDHGMEDLSLHFHGDLSIVIEKCLRDTPSDRYQSVSELKADIDHVLQNRPISARPESIVYTARKFVARNTLAAALAGLFIISLFLGLLGTSIQMNRAIASEQTALAAQLELEFEARTLQGYEYGLQALYAAIGKDAERLDPQIIDASMIRLAEDARSDFDGRSMDDAFMLYSMGQVMMFRYKFAEAARFLEPLRSLSLDTEISRTLYFEANSDLAYSWVEIGKTDAAENLIRGLLEQRALHHDEYDLSHLQDAYSLSTITGLEADQDQFLEIGRETLKSWEIGTADTDDMAWLHNQMGSVYFEQGRIDSAIESFTASFELYRHQPIRSLSDITTATNLAIFQIYFARDGDAPLSYLPDYLGPSLEDLGAPDVYAFIQGLIAEAALLNSDWDLAIRATEDAIPHLRGNRSFRDGWYYNLVLMKVRALVQLGHIEKARLLLDPALEDFDQEADSNGWGMRACSMQVVDGYVSIHERRDPRSEAMFEAGVNACRSASEKGWDNEKVMPRWIEALRSELRAI</sequence>
<gene>
    <name evidence="9" type="ORF">GCM10007854_30600</name>
</gene>
<dbReference type="PANTHER" id="PTHR43289">
    <property type="entry name" value="MITOGEN-ACTIVATED PROTEIN KINASE KINASE KINASE 20-RELATED"/>
    <property type="match status" value="1"/>
</dbReference>
<evidence type="ECO:0000256" key="4">
    <source>
        <dbReference type="ARBA" id="ARBA00022840"/>
    </source>
</evidence>
<keyword evidence="7" id="KW-1133">Transmembrane helix</keyword>
<dbReference type="InterPro" id="IPR019734">
    <property type="entry name" value="TPR_rpt"/>
</dbReference>
<dbReference type="SUPFAM" id="SSF56112">
    <property type="entry name" value="Protein kinase-like (PK-like)"/>
    <property type="match status" value="1"/>
</dbReference>
<dbReference type="SUPFAM" id="SSF48452">
    <property type="entry name" value="TPR-like"/>
    <property type="match status" value="2"/>
</dbReference>
<dbReference type="Gene3D" id="1.25.40.10">
    <property type="entry name" value="Tetratricopeptide repeat domain"/>
    <property type="match status" value="1"/>
</dbReference>
<name>A0ABQ5V4U9_9PROT</name>
<dbReference type="Proteomes" id="UP001161390">
    <property type="component" value="Unassembled WGS sequence"/>
</dbReference>
<keyword evidence="5" id="KW-0802">TPR repeat</keyword>
<keyword evidence="7" id="KW-0472">Membrane</keyword>
<dbReference type="InterPro" id="IPR017441">
    <property type="entry name" value="Protein_kinase_ATP_BS"/>
</dbReference>
<dbReference type="InterPro" id="IPR000719">
    <property type="entry name" value="Prot_kinase_dom"/>
</dbReference>
<dbReference type="PROSITE" id="PS00108">
    <property type="entry name" value="PROTEIN_KINASE_ST"/>
    <property type="match status" value="1"/>
</dbReference>
<organism evidence="9 10">
    <name type="scientific">Algimonas porphyrae</name>
    <dbReference type="NCBI Taxonomy" id="1128113"/>
    <lineage>
        <taxon>Bacteria</taxon>
        <taxon>Pseudomonadati</taxon>
        <taxon>Pseudomonadota</taxon>
        <taxon>Alphaproteobacteria</taxon>
        <taxon>Maricaulales</taxon>
        <taxon>Robiginitomaculaceae</taxon>
        <taxon>Algimonas</taxon>
    </lineage>
</organism>
<dbReference type="SMART" id="SM00028">
    <property type="entry name" value="TPR"/>
    <property type="match status" value="2"/>
</dbReference>
<comment type="caution">
    <text evidence="9">The sequence shown here is derived from an EMBL/GenBank/DDBJ whole genome shotgun (WGS) entry which is preliminary data.</text>
</comment>
<evidence type="ECO:0000313" key="9">
    <source>
        <dbReference type="EMBL" id="GLQ22105.1"/>
    </source>
</evidence>
<dbReference type="Gene3D" id="1.10.510.10">
    <property type="entry name" value="Transferase(Phosphotransferase) domain 1"/>
    <property type="match status" value="1"/>
</dbReference>
<keyword evidence="4 6" id="KW-0067">ATP-binding</keyword>
<evidence type="ECO:0000256" key="1">
    <source>
        <dbReference type="ARBA" id="ARBA00022679"/>
    </source>
</evidence>
<reference evidence="9" key="2">
    <citation type="submission" date="2023-01" db="EMBL/GenBank/DDBJ databases">
        <title>Draft genome sequence of Algimonas porphyrae strain NBRC 108216.</title>
        <authorList>
            <person name="Sun Q."/>
            <person name="Mori K."/>
        </authorList>
    </citation>
    <scope>NUCLEOTIDE SEQUENCE</scope>
    <source>
        <strain evidence="9">NBRC 108216</strain>
    </source>
</reference>
<dbReference type="Pfam" id="PF00069">
    <property type="entry name" value="Pkinase"/>
    <property type="match status" value="1"/>
</dbReference>
<evidence type="ECO:0000256" key="7">
    <source>
        <dbReference type="SAM" id="Phobius"/>
    </source>
</evidence>
<feature type="binding site" evidence="6">
    <location>
        <position position="110"/>
    </location>
    <ligand>
        <name>ATP</name>
        <dbReference type="ChEBI" id="CHEBI:30616"/>
    </ligand>
</feature>
<evidence type="ECO:0000256" key="3">
    <source>
        <dbReference type="ARBA" id="ARBA00022777"/>
    </source>
</evidence>
<dbReference type="InterPro" id="IPR008271">
    <property type="entry name" value="Ser/Thr_kinase_AS"/>
</dbReference>
<dbReference type="InterPro" id="IPR011009">
    <property type="entry name" value="Kinase-like_dom_sf"/>
</dbReference>
<feature type="domain" description="Protein kinase" evidence="8">
    <location>
        <begin position="79"/>
        <end position="326"/>
    </location>
</feature>
<dbReference type="SMART" id="SM00220">
    <property type="entry name" value="S_TKc"/>
    <property type="match status" value="1"/>
</dbReference>
<keyword evidence="7" id="KW-0812">Transmembrane</keyword>
<dbReference type="PANTHER" id="PTHR43289:SF34">
    <property type="entry name" value="SERINE_THREONINE-PROTEIN KINASE YBDM-RELATED"/>
    <property type="match status" value="1"/>
</dbReference>
<evidence type="ECO:0000256" key="5">
    <source>
        <dbReference type="PROSITE-ProRule" id="PRU00339"/>
    </source>
</evidence>
<feature type="transmembrane region" description="Helical" evidence="7">
    <location>
        <begin position="350"/>
        <end position="371"/>
    </location>
</feature>
<dbReference type="InterPro" id="IPR011990">
    <property type="entry name" value="TPR-like_helical_dom_sf"/>
</dbReference>
<reference evidence="9" key="1">
    <citation type="journal article" date="2014" name="Int. J. Syst. Evol. Microbiol.">
        <title>Complete genome of a new Firmicutes species belonging to the dominant human colonic microbiota ('Ruminococcus bicirculans') reveals two chromosomes and a selective capacity to utilize plant glucans.</title>
        <authorList>
            <consortium name="NISC Comparative Sequencing Program"/>
            <person name="Wegmann U."/>
            <person name="Louis P."/>
            <person name="Goesmann A."/>
            <person name="Henrissat B."/>
            <person name="Duncan S.H."/>
            <person name="Flint H.J."/>
        </authorList>
    </citation>
    <scope>NUCLEOTIDE SEQUENCE</scope>
    <source>
        <strain evidence="9">NBRC 108216</strain>
    </source>
</reference>
<dbReference type="Gene3D" id="3.30.200.20">
    <property type="entry name" value="Phosphorylase Kinase, domain 1"/>
    <property type="match status" value="1"/>
</dbReference>
<evidence type="ECO:0000256" key="2">
    <source>
        <dbReference type="ARBA" id="ARBA00022741"/>
    </source>
</evidence>
<evidence type="ECO:0000313" key="10">
    <source>
        <dbReference type="Proteomes" id="UP001161390"/>
    </source>
</evidence>
<evidence type="ECO:0000259" key="8">
    <source>
        <dbReference type="PROSITE" id="PS50011"/>
    </source>
</evidence>
<keyword evidence="2 6" id="KW-0547">Nucleotide-binding</keyword>
<dbReference type="PROSITE" id="PS50011">
    <property type="entry name" value="PROTEIN_KINASE_DOM"/>
    <property type="match status" value="1"/>
</dbReference>
<dbReference type="PROSITE" id="PS00107">
    <property type="entry name" value="PROTEIN_KINASE_ATP"/>
    <property type="match status" value="1"/>
</dbReference>
<evidence type="ECO:0000256" key="6">
    <source>
        <dbReference type="PROSITE-ProRule" id="PRU10141"/>
    </source>
</evidence>
<protein>
    <recommendedName>
        <fullName evidence="8">Protein kinase domain-containing protein</fullName>
    </recommendedName>
</protein>
<dbReference type="EMBL" id="BSNJ01000011">
    <property type="protein sequence ID" value="GLQ22105.1"/>
    <property type="molecule type" value="Genomic_DNA"/>
</dbReference>
<dbReference type="CDD" id="cd14014">
    <property type="entry name" value="STKc_PknB_like"/>
    <property type="match status" value="1"/>
</dbReference>
<keyword evidence="1" id="KW-0808">Transferase</keyword>
<keyword evidence="10" id="KW-1185">Reference proteome</keyword>
<accession>A0ABQ5V4U9</accession>